<dbReference type="InterPro" id="IPR036291">
    <property type="entry name" value="NAD(P)-bd_dom_sf"/>
</dbReference>
<name>A0AAP8PQ73_9STAP</name>
<dbReference type="EMBL" id="PPQW01000016">
    <property type="protein sequence ID" value="PNZ68380.1"/>
    <property type="molecule type" value="Genomic_DNA"/>
</dbReference>
<dbReference type="GeneID" id="88183099"/>
<evidence type="ECO:0000259" key="10">
    <source>
        <dbReference type="Pfam" id="PF02737"/>
    </source>
</evidence>
<dbReference type="GO" id="GO:0003857">
    <property type="term" value="F:(3S)-3-hydroxyacyl-CoA dehydrogenase (NAD+) activity"/>
    <property type="evidence" value="ECO:0007669"/>
    <property type="project" value="UniProtKB-EC"/>
</dbReference>
<dbReference type="PANTHER" id="PTHR43561:SF3">
    <property type="entry name" value="HYDROXYACYL-COENZYME A DEHYDROGENASE, MITOCHONDRIAL"/>
    <property type="match status" value="1"/>
</dbReference>
<gene>
    <name evidence="11" type="ORF">CD158_03475</name>
</gene>
<dbReference type="Pfam" id="PF00725">
    <property type="entry name" value="3HCDH"/>
    <property type="match status" value="2"/>
</dbReference>
<dbReference type="InterPro" id="IPR006176">
    <property type="entry name" value="3-OHacyl-CoA_DH_NAD-bd"/>
</dbReference>
<dbReference type="NCBIfam" id="NF006143">
    <property type="entry name" value="PRK08293.1"/>
    <property type="match status" value="2"/>
</dbReference>
<evidence type="ECO:0000256" key="6">
    <source>
        <dbReference type="ARBA" id="ARBA00048640"/>
    </source>
</evidence>
<dbReference type="Proteomes" id="UP000242470">
    <property type="component" value="Unassembled WGS sequence"/>
</dbReference>
<feature type="coiled-coil region" evidence="8">
    <location>
        <begin position="32"/>
        <end position="63"/>
    </location>
</feature>
<protein>
    <recommendedName>
        <fullName evidence="3">6-phosphogluconate dehydrogenase, decarboxylating</fullName>
        <ecNumber evidence="2">1.1.1.44</ecNumber>
    </recommendedName>
</protein>
<dbReference type="InterPro" id="IPR013328">
    <property type="entry name" value="6PGD_dom2"/>
</dbReference>
<keyword evidence="8" id="KW-0175">Coiled coil</keyword>
<evidence type="ECO:0000256" key="8">
    <source>
        <dbReference type="SAM" id="Coils"/>
    </source>
</evidence>
<evidence type="ECO:0000256" key="1">
    <source>
        <dbReference type="ARBA" id="ARBA00005086"/>
    </source>
</evidence>
<dbReference type="GO" id="GO:0070403">
    <property type="term" value="F:NAD+ binding"/>
    <property type="evidence" value="ECO:0007669"/>
    <property type="project" value="InterPro"/>
</dbReference>
<comment type="caution">
    <text evidence="11">The sequence shown here is derived from an EMBL/GenBank/DDBJ whole genome shotgun (WGS) entry which is preliminary data.</text>
</comment>
<comment type="catalytic activity">
    <reaction evidence="6">
        <text>6-phospho-D-gluconate + NADP(+) = D-ribulose 5-phosphate + CO2 + NADPH</text>
        <dbReference type="Rhea" id="RHEA:10116"/>
        <dbReference type="ChEBI" id="CHEBI:16526"/>
        <dbReference type="ChEBI" id="CHEBI:57783"/>
        <dbReference type="ChEBI" id="CHEBI:58121"/>
        <dbReference type="ChEBI" id="CHEBI:58349"/>
        <dbReference type="ChEBI" id="CHEBI:58759"/>
        <dbReference type="EC" id="1.1.1.44"/>
    </reaction>
</comment>
<evidence type="ECO:0000259" key="9">
    <source>
        <dbReference type="Pfam" id="PF00725"/>
    </source>
</evidence>
<dbReference type="Gene3D" id="3.40.50.720">
    <property type="entry name" value="NAD(P)-binding Rossmann-like Domain"/>
    <property type="match status" value="2"/>
</dbReference>
<evidence type="ECO:0000256" key="4">
    <source>
        <dbReference type="ARBA" id="ARBA00023002"/>
    </source>
</evidence>
<evidence type="ECO:0000256" key="5">
    <source>
        <dbReference type="ARBA" id="ARBA00023027"/>
    </source>
</evidence>
<reference evidence="11 12" key="1">
    <citation type="submission" date="2017-08" db="EMBL/GenBank/DDBJ databases">
        <title>Draft genome sequences of 64 type strains of genus Staph aureus.</title>
        <authorList>
            <person name="Cole K."/>
            <person name="Golubchik T."/>
            <person name="Russell J."/>
            <person name="Foster D."/>
            <person name="Llewelyn M."/>
            <person name="Wilson D."/>
            <person name="Crook D."/>
            <person name="Paul J."/>
        </authorList>
    </citation>
    <scope>NUCLEOTIDE SEQUENCE [LARGE SCALE GENOMIC DNA]</scope>
    <source>
        <strain evidence="11 12">NCTC 12101</strain>
    </source>
</reference>
<evidence type="ECO:0000256" key="7">
    <source>
        <dbReference type="ARBA" id="ARBA00049556"/>
    </source>
</evidence>
<dbReference type="EC" id="1.1.1.44" evidence="2"/>
<evidence type="ECO:0000313" key="11">
    <source>
        <dbReference type="EMBL" id="PNZ68380.1"/>
    </source>
</evidence>
<dbReference type="GO" id="GO:0004616">
    <property type="term" value="F:phosphogluconate dehydrogenase (decarboxylating) activity"/>
    <property type="evidence" value="ECO:0007669"/>
    <property type="project" value="UniProtKB-EC"/>
</dbReference>
<dbReference type="SUPFAM" id="SSF48179">
    <property type="entry name" value="6-phosphogluconate dehydrogenase C-terminal domain-like"/>
    <property type="match status" value="2"/>
</dbReference>
<dbReference type="Gene3D" id="1.10.1040.10">
    <property type="entry name" value="N-(1-d-carboxylethyl)-l-norvaline Dehydrogenase, domain 2"/>
    <property type="match status" value="2"/>
</dbReference>
<dbReference type="PANTHER" id="PTHR43561">
    <property type="match status" value="1"/>
</dbReference>
<dbReference type="SUPFAM" id="SSF51735">
    <property type="entry name" value="NAD(P)-binding Rossmann-fold domains"/>
    <property type="match status" value="2"/>
</dbReference>
<dbReference type="AlphaFoldDB" id="A0AAP8PQ73"/>
<organism evidence="11 12">
    <name type="scientific">Staphylococcus auricularis</name>
    <dbReference type="NCBI Taxonomy" id="29379"/>
    <lineage>
        <taxon>Bacteria</taxon>
        <taxon>Bacillati</taxon>
        <taxon>Bacillota</taxon>
        <taxon>Bacilli</taxon>
        <taxon>Bacillales</taxon>
        <taxon>Staphylococcaceae</taxon>
        <taxon>Staphylococcus</taxon>
    </lineage>
</organism>
<evidence type="ECO:0000313" key="12">
    <source>
        <dbReference type="Proteomes" id="UP000242470"/>
    </source>
</evidence>
<feature type="domain" description="3-hydroxyacyl-CoA dehydrogenase NAD binding" evidence="10">
    <location>
        <begin position="5"/>
        <end position="183"/>
    </location>
</feature>
<dbReference type="InterPro" id="IPR006108">
    <property type="entry name" value="3HC_DH_C"/>
</dbReference>
<comment type="pathway">
    <text evidence="1">Lipid metabolism; butanoate metabolism.</text>
</comment>
<feature type="domain" description="3-hydroxyacyl-CoA dehydrogenase C-terminal" evidence="9">
    <location>
        <begin position="188"/>
        <end position="285"/>
    </location>
</feature>
<dbReference type="RefSeq" id="WP_059106295.1">
    <property type="nucleotide sequence ID" value="NZ_AP024589.1"/>
</dbReference>
<dbReference type="InterPro" id="IPR008927">
    <property type="entry name" value="6-PGluconate_DH-like_C_sf"/>
</dbReference>
<comment type="catalytic activity">
    <reaction evidence="7">
        <text>a (3S)-3-hydroxyacyl-CoA + NAD(+) = a 3-oxoacyl-CoA + NADH + H(+)</text>
        <dbReference type="Rhea" id="RHEA:22432"/>
        <dbReference type="ChEBI" id="CHEBI:15378"/>
        <dbReference type="ChEBI" id="CHEBI:57318"/>
        <dbReference type="ChEBI" id="CHEBI:57540"/>
        <dbReference type="ChEBI" id="CHEBI:57945"/>
        <dbReference type="ChEBI" id="CHEBI:90726"/>
        <dbReference type="EC" id="1.1.1.35"/>
    </reaction>
</comment>
<dbReference type="Pfam" id="PF02737">
    <property type="entry name" value="3HCDH_N"/>
    <property type="match status" value="2"/>
</dbReference>
<dbReference type="GO" id="GO:0006635">
    <property type="term" value="P:fatty acid beta-oxidation"/>
    <property type="evidence" value="ECO:0007669"/>
    <property type="project" value="TreeGrafter"/>
</dbReference>
<accession>A0AAP8PQ73</accession>
<sequence length="604" mass="67266">MDIKNVTVAGGGVLGSQIAFQAAFHDFDVTLYDISDDAIDKASKNLESLKDRYKEDLDASQDKVDKTYDSIQLTSELEDAVSQADIVIEAIPETLDIKTDFYTSLADVAPENTIFATNTSTLTPSDFKEATKREDRFLALHFANEVWNFNTAEVMGTEDTSEETYNTVVDFAEAMGMVSIPIKKEQPGYIQNSLLVPYLHAGEYLFVDDIADPHTIDKTWMKATNSEFGPFSALDTIGLNTSLNIVKNDYEKDQKDWQKKYMDKLQERIDDGKTGKAAGEGFYKYPNPLFEQEDFFNNPEEICNLTHGFNNVTVAGGGVLGSQIAFQVATGGFNVSLYDISDEAVEAAKNRVSNIKPQYKDDMNASDSDVDEIEGRISFFSDLQEAVKDADLVIEVVPENIKIKRSFYSDLRDVVPEKTIIASNTSTLKPSDFEEDTGRPEQFGALHFANHVWKNNTGEVMPGSKTTDDTYNKLLAFARDIHLVVLPVRREQPGYILNTLLVPFLNAGLDLNARGVAEPELIDKTWMIATGAPMGPFGIIDNVGLNTTKNIKEAEYEQTNDETDKKIVDLLQEKIDKGETGINEGKGFYDYSDGIPYNNPDFLK</sequence>
<evidence type="ECO:0000256" key="3">
    <source>
        <dbReference type="ARBA" id="ARBA00018193"/>
    </source>
</evidence>
<feature type="domain" description="3-hydroxyacyl-CoA dehydrogenase NAD binding" evidence="10">
    <location>
        <begin position="311"/>
        <end position="488"/>
    </location>
</feature>
<keyword evidence="4" id="KW-0560">Oxidoreductase</keyword>
<evidence type="ECO:0000256" key="2">
    <source>
        <dbReference type="ARBA" id="ARBA00013011"/>
    </source>
</evidence>
<feature type="domain" description="3-hydroxyacyl-CoA dehydrogenase C-terminal" evidence="9">
    <location>
        <begin position="494"/>
        <end position="591"/>
    </location>
</feature>
<dbReference type="InterPro" id="IPR052242">
    <property type="entry name" value="Mito_3-hydroxyacyl-CoA_DH"/>
</dbReference>
<keyword evidence="5" id="KW-0520">NAD</keyword>
<proteinExistence type="predicted"/>